<feature type="non-terminal residue" evidence="2">
    <location>
        <position position="1"/>
    </location>
</feature>
<dbReference type="EMBL" id="CADCWF010000365">
    <property type="protein sequence ID" value="CAA9583593.1"/>
    <property type="molecule type" value="Genomic_DNA"/>
</dbReference>
<feature type="region of interest" description="Disordered" evidence="1">
    <location>
        <begin position="1"/>
        <end position="94"/>
    </location>
</feature>
<proteinExistence type="predicted"/>
<evidence type="ECO:0000256" key="1">
    <source>
        <dbReference type="SAM" id="MobiDB-lite"/>
    </source>
</evidence>
<gene>
    <name evidence="2" type="ORF">AVDCRST_MAG59-5163</name>
</gene>
<sequence>DHDHPRGSAATQGLPGRAGVAGGGPAGLRRPGRLLRPPVRHDHRGERRGRRRGDRDGRRPAPRRQLQRDVPPGCRGRLRQLVDGRRLHGSQPERRLRLCLRPLLQHGRQRGDRPRLRLRL</sequence>
<protein>
    <submittedName>
        <fullName evidence="2">Probable iron binding protein from the HesB_IscA_SufA family</fullName>
    </submittedName>
</protein>
<organism evidence="2">
    <name type="scientific">uncultured Thermomicrobiales bacterium</name>
    <dbReference type="NCBI Taxonomy" id="1645740"/>
    <lineage>
        <taxon>Bacteria</taxon>
        <taxon>Pseudomonadati</taxon>
        <taxon>Thermomicrobiota</taxon>
        <taxon>Thermomicrobia</taxon>
        <taxon>Thermomicrobiales</taxon>
        <taxon>environmental samples</taxon>
    </lineage>
</organism>
<reference evidence="2" key="1">
    <citation type="submission" date="2020-02" db="EMBL/GenBank/DDBJ databases">
        <authorList>
            <person name="Meier V. D."/>
        </authorList>
    </citation>
    <scope>NUCLEOTIDE SEQUENCE</scope>
    <source>
        <strain evidence="2">AVDCRST_MAG59</strain>
    </source>
</reference>
<evidence type="ECO:0000313" key="2">
    <source>
        <dbReference type="EMBL" id="CAA9583593.1"/>
    </source>
</evidence>
<feature type="non-terminal residue" evidence="2">
    <location>
        <position position="120"/>
    </location>
</feature>
<name>A0A6J4VNK6_9BACT</name>
<feature type="compositionally biased region" description="Basic and acidic residues" evidence="1">
    <location>
        <begin position="80"/>
        <end position="94"/>
    </location>
</feature>
<accession>A0A6J4VNK6</accession>
<dbReference type="AlphaFoldDB" id="A0A6J4VNK6"/>